<keyword evidence="1" id="KW-0677">Repeat</keyword>
<dbReference type="EMBL" id="QZAF01001052">
    <property type="protein sequence ID" value="THV63756.1"/>
    <property type="molecule type" value="Genomic_DNA"/>
</dbReference>
<dbReference type="PANTHER" id="PTHR24189">
    <property type="entry name" value="MYOTROPHIN"/>
    <property type="match status" value="1"/>
</dbReference>
<evidence type="ECO:0000256" key="2">
    <source>
        <dbReference type="ARBA" id="ARBA00023043"/>
    </source>
</evidence>
<dbReference type="Proteomes" id="UP000304951">
    <property type="component" value="Unassembled WGS sequence"/>
</dbReference>
<gene>
    <name evidence="3" type="ORF">D6D28_10419</name>
</gene>
<dbReference type="Pfam" id="PF00023">
    <property type="entry name" value="Ank"/>
    <property type="match status" value="1"/>
</dbReference>
<reference evidence="3 4" key="1">
    <citation type="submission" date="2018-10" db="EMBL/GenBank/DDBJ databases">
        <title>Fifty Aureobasidium pullulans genomes reveal a recombining polyextremotolerant generalist.</title>
        <authorList>
            <person name="Gostincar C."/>
            <person name="Turk M."/>
            <person name="Zajc J."/>
            <person name="Gunde-Cimerman N."/>
        </authorList>
    </citation>
    <scope>NUCLEOTIDE SEQUENCE [LARGE SCALE GENOMIC DNA]</scope>
    <source>
        <strain evidence="3 4">EXF-11900</strain>
    </source>
</reference>
<evidence type="ECO:0000256" key="1">
    <source>
        <dbReference type="ARBA" id="ARBA00022737"/>
    </source>
</evidence>
<dbReference type="InterPro" id="IPR050745">
    <property type="entry name" value="Multifunctional_regulatory"/>
</dbReference>
<name>A0A4V4HY67_AURPU</name>
<dbReference type="PANTHER" id="PTHR24189:SF50">
    <property type="entry name" value="ANKYRIN REPEAT AND SOCS BOX PROTEIN 2"/>
    <property type="match status" value="1"/>
</dbReference>
<dbReference type="AlphaFoldDB" id="A0A4V4HY67"/>
<proteinExistence type="predicted"/>
<organism evidence="3 4">
    <name type="scientific">Aureobasidium pullulans</name>
    <name type="common">Black yeast</name>
    <name type="synonym">Pullularia pullulans</name>
    <dbReference type="NCBI Taxonomy" id="5580"/>
    <lineage>
        <taxon>Eukaryota</taxon>
        <taxon>Fungi</taxon>
        <taxon>Dikarya</taxon>
        <taxon>Ascomycota</taxon>
        <taxon>Pezizomycotina</taxon>
        <taxon>Dothideomycetes</taxon>
        <taxon>Dothideomycetidae</taxon>
        <taxon>Dothideales</taxon>
        <taxon>Saccotheciaceae</taxon>
        <taxon>Aureobasidium</taxon>
    </lineage>
</organism>
<sequence length="259" mass="28614">MARGPTDYTASLEESFLTAIVQESRSVVRHLLVHTEAVRVIQPKHLSVNPSRWVLESLISRGWDINQHDADNGTGYGRKLLHHVCDDESLVSWALDHGYQPDACTLDHSCSCPPLLDIVALKGSVVTYKLLASLGLPRGSRTLHLAVNSCTNSSSLRMAMVKFLVDELELDVNGLDTLRSLPDHWGSALCYAARWKSGHEEVVRFLLERGANPTLSSDGRPNAVQVAESSENQGVSTLLRQWVAADLSWLKLDVHTSSW</sequence>
<accession>A0A4V4HY67</accession>
<keyword evidence="2" id="KW-0040">ANK repeat</keyword>
<dbReference type="SMART" id="SM00248">
    <property type="entry name" value="ANK"/>
    <property type="match status" value="3"/>
</dbReference>
<dbReference type="Gene3D" id="1.25.40.20">
    <property type="entry name" value="Ankyrin repeat-containing domain"/>
    <property type="match status" value="1"/>
</dbReference>
<dbReference type="InterPro" id="IPR002110">
    <property type="entry name" value="Ankyrin_rpt"/>
</dbReference>
<protein>
    <submittedName>
        <fullName evidence="3">Uncharacterized protein</fullName>
    </submittedName>
</protein>
<comment type="caution">
    <text evidence="3">The sequence shown here is derived from an EMBL/GenBank/DDBJ whole genome shotgun (WGS) entry which is preliminary data.</text>
</comment>
<dbReference type="InterPro" id="IPR036770">
    <property type="entry name" value="Ankyrin_rpt-contain_sf"/>
</dbReference>
<dbReference type="SUPFAM" id="SSF48403">
    <property type="entry name" value="Ankyrin repeat"/>
    <property type="match status" value="1"/>
</dbReference>
<evidence type="ECO:0000313" key="4">
    <source>
        <dbReference type="Proteomes" id="UP000304951"/>
    </source>
</evidence>
<evidence type="ECO:0000313" key="3">
    <source>
        <dbReference type="EMBL" id="THV63756.1"/>
    </source>
</evidence>